<proteinExistence type="predicted"/>
<evidence type="ECO:0000313" key="2">
    <source>
        <dbReference type="Proteomes" id="UP000005239"/>
    </source>
</evidence>
<accession>A0A8R1YXP2</accession>
<accession>A0A2A6C1Y0</accession>
<dbReference type="AlphaFoldDB" id="A0A2A6C1Y0"/>
<sequence>MIMEIMQTICTVEGSVGSNIYLGMYRTTHIFRDGTLNVVLLSPLSEYFHDVVRNLMFEFTNTIKAAFVIMSLMWSFTPATCLLQLSVLSRQSAHWSPFRKLVSSFAFTVVCLIFVGFTIPMIMPSRKLALLMEKSMKELFKIPDEQFVQTYGISITHADINDGKSMLIFILMFAVIPYLLSYTIIVITIRKSILPLVILSIPVSIATYGTVLNADLGLATLPLTAFVWLCPVAQVTNLSHSFHHTDDDTNYRPQCNFVMCDIRHLLLPNHRKL</sequence>
<name>A0A2A6C1Y0_PRIPA</name>
<gene>
    <name evidence="1" type="primary">WBGene00278868</name>
</gene>
<dbReference type="Proteomes" id="UP000005239">
    <property type="component" value="Unassembled WGS sequence"/>
</dbReference>
<reference evidence="1" key="2">
    <citation type="submission" date="2022-06" db="UniProtKB">
        <authorList>
            <consortium name="EnsemblMetazoa"/>
        </authorList>
    </citation>
    <scope>IDENTIFICATION</scope>
    <source>
        <strain evidence="1">PS312</strain>
    </source>
</reference>
<keyword evidence="2" id="KW-1185">Reference proteome</keyword>
<protein>
    <submittedName>
        <fullName evidence="1">Uncharacterized protein</fullName>
    </submittedName>
</protein>
<dbReference type="EnsemblMetazoa" id="PPA40499.1">
    <property type="protein sequence ID" value="PPA40499.1"/>
    <property type="gene ID" value="WBGene00278868"/>
</dbReference>
<reference evidence="2" key="1">
    <citation type="journal article" date="2008" name="Nat. Genet.">
        <title>The Pristionchus pacificus genome provides a unique perspective on nematode lifestyle and parasitism.</title>
        <authorList>
            <person name="Dieterich C."/>
            <person name="Clifton S.W."/>
            <person name="Schuster L.N."/>
            <person name="Chinwalla A."/>
            <person name="Delehaunty K."/>
            <person name="Dinkelacker I."/>
            <person name="Fulton L."/>
            <person name="Fulton R."/>
            <person name="Godfrey J."/>
            <person name="Minx P."/>
            <person name="Mitreva M."/>
            <person name="Roeseler W."/>
            <person name="Tian H."/>
            <person name="Witte H."/>
            <person name="Yang S.P."/>
            <person name="Wilson R.K."/>
            <person name="Sommer R.J."/>
        </authorList>
    </citation>
    <scope>NUCLEOTIDE SEQUENCE [LARGE SCALE GENOMIC DNA]</scope>
    <source>
        <strain evidence="2">PS312</strain>
    </source>
</reference>
<organism evidence="1 2">
    <name type="scientific">Pristionchus pacificus</name>
    <name type="common">Parasitic nematode worm</name>
    <dbReference type="NCBI Taxonomy" id="54126"/>
    <lineage>
        <taxon>Eukaryota</taxon>
        <taxon>Metazoa</taxon>
        <taxon>Ecdysozoa</taxon>
        <taxon>Nematoda</taxon>
        <taxon>Chromadorea</taxon>
        <taxon>Rhabditida</taxon>
        <taxon>Rhabditina</taxon>
        <taxon>Diplogasteromorpha</taxon>
        <taxon>Diplogasteroidea</taxon>
        <taxon>Neodiplogasteridae</taxon>
        <taxon>Pristionchus</taxon>
    </lineage>
</organism>
<evidence type="ECO:0000313" key="1">
    <source>
        <dbReference type="EnsemblMetazoa" id="PPA40499.1"/>
    </source>
</evidence>